<proteinExistence type="predicted"/>
<dbReference type="AlphaFoldDB" id="A0A7N1A4C9"/>
<keyword evidence="3" id="KW-1185">Reference proteome</keyword>
<dbReference type="EnsemblPlants" id="Kaladp0080s0118.1.v1.1">
    <property type="protein sequence ID" value="Kaladp0080s0118.1.v1.1"/>
    <property type="gene ID" value="Kaladp0080s0118.v1.1"/>
</dbReference>
<feature type="transmembrane region" description="Helical" evidence="1">
    <location>
        <begin position="17"/>
        <end position="37"/>
    </location>
</feature>
<feature type="transmembrane region" description="Helical" evidence="1">
    <location>
        <begin position="89"/>
        <end position="108"/>
    </location>
</feature>
<feature type="transmembrane region" description="Helical" evidence="1">
    <location>
        <begin position="114"/>
        <end position="135"/>
    </location>
</feature>
<keyword evidence="1" id="KW-0472">Membrane</keyword>
<evidence type="ECO:0000313" key="2">
    <source>
        <dbReference type="EnsemblPlants" id="Kaladp0080s0118.1.v1.1"/>
    </source>
</evidence>
<evidence type="ECO:0000313" key="3">
    <source>
        <dbReference type="Proteomes" id="UP000594263"/>
    </source>
</evidence>
<dbReference type="Gramene" id="Kaladp0080s0118.1.v1.1">
    <property type="protein sequence ID" value="Kaladp0080s0118.1.v1.1"/>
    <property type="gene ID" value="Kaladp0080s0118.v1.1"/>
</dbReference>
<reference evidence="2" key="1">
    <citation type="submission" date="2021-01" db="UniProtKB">
        <authorList>
            <consortium name="EnsemblPlants"/>
        </authorList>
    </citation>
    <scope>IDENTIFICATION</scope>
</reference>
<sequence>MDREDQHQLQQDVRKTVAFSVVLILCISVPASIGITWRLKNPKQNDGVAGLQFNLAQVYDAVSKCAAAAPSADPLGSCERMQIARSFPYARVLYVVGSLLFLGLTLQLNVAQVSILASVLFVLCNFVFFLDRLVFAAAGAA</sequence>
<keyword evidence="1" id="KW-1133">Transmembrane helix</keyword>
<keyword evidence="1" id="KW-0812">Transmembrane</keyword>
<accession>A0A7N1A4C9</accession>
<evidence type="ECO:0000256" key="1">
    <source>
        <dbReference type="SAM" id="Phobius"/>
    </source>
</evidence>
<protein>
    <submittedName>
        <fullName evidence="2">Uncharacterized protein</fullName>
    </submittedName>
</protein>
<name>A0A7N1A4C9_KALFE</name>
<organism evidence="2 3">
    <name type="scientific">Kalanchoe fedtschenkoi</name>
    <name type="common">Lavender scallops</name>
    <name type="synonym">South American air plant</name>
    <dbReference type="NCBI Taxonomy" id="63787"/>
    <lineage>
        <taxon>Eukaryota</taxon>
        <taxon>Viridiplantae</taxon>
        <taxon>Streptophyta</taxon>
        <taxon>Embryophyta</taxon>
        <taxon>Tracheophyta</taxon>
        <taxon>Spermatophyta</taxon>
        <taxon>Magnoliopsida</taxon>
        <taxon>eudicotyledons</taxon>
        <taxon>Gunneridae</taxon>
        <taxon>Pentapetalae</taxon>
        <taxon>Saxifragales</taxon>
        <taxon>Crassulaceae</taxon>
        <taxon>Kalanchoe</taxon>
    </lineage>
</organism>
<dbReference type="Proteomes" id="UP000594263">
    <property type="component" value="Unplaced"/>
</dbReference>